<name>D2ZVE0_NEIM2</name>
<dbReference type="EMBL" id="ACDX02000005">
    <property type="protein sequence ID" value="EFC88921.1"/>
    <property type="molecule type" value="Genomic_DNA"/>
</dbReference>
<dbReference type="AlphaFoldDB" id="D2ZVE0"/>
<sequence>MCNAHPRFLLLLNRQTYSGLNLNQDNAASRRQYTHYGKQAVACIPTNSVRGYATHPTCGRRKP</sequence>
<evidence type="ECO:0000313" key="1">
    <source>
        <dbReference type="EMBL" id="EFC88921.1"/>
    </source>
</evidence>
<accession>D2ZVE0</accession>
<evidence type="ECO:0000313" key="2">
    <source>
        <dbReference type="Proteomes" id="UP000003344"/>
    </source>
</evidence>
<dbReference type="Proteomes" id="UP000003344">
    <property type="component" value="Unassembled WGS sequence"/>
</dbReference>
<organism evidence="1 2">
    <name type="scientific">Neisseria mucosa (strain ATCC 25996 / DSM 4631 / NCTC 10774 / M26)</name>
    <dbReference type="NCBI Taxonomy" id="546266"/>
    <lineage>
        <taxon>Bacteria</taxon>
        <taxon>Pseudomonadati</taxon>
        <taxon>Pseudomonadota</taxon>
        <taxon>Betaproteobacteria</taxon>
        <taxon>Neisseriales</taxon>
        <taxon>Neisseriaceae</taxon>
        <taxon>Neisseria</taxon>
    </lineage>
</organism>
<comment type="caution">
    <text evidence="1">The sequence shown here is derived from an EMBL/GenBank/DDBJ whole genome shotgun (WGS) entry which is preliminary data.</text>
</comment>
<proteinExistence type="predicted"/>
<reference evidence="1 2" key="1">
    <citation type="submission" date="2009-10" db="EMBL/GenBank/DDBJ databases">
        <authorList>
            <person name="Weinstock G."/>
            <person name="Sodergren E."/>
            <person name="Clifton S."/>
            <person name="Fulton L."/>
            <person name="Fulton B."/>
            <person name="Courtney L."/>
            <person name="Fronick C."/>
            <person name="Harrison M."/>
            <person name="Strong C."/>
            <person name="Farmer C."/>
            <person name="Delahaunty K."/>
            <person name="Markovic C."/>
            <person name="Hall O."/>
            <person name="Minx P."/>
            <person name="Tomlinson C."/>
            <person name="Mitreva M."/>
            <person name="Nelson J."/>
            <person name="Hou S."/>
            <person name="Wollam A."/>
            <person name="Pepin K.H."/>
            <person name="Johnson M."/>
            <person name="Bhonagiri V."/>
            <person name="Nash W.E."/>
            <person name="Warren W."/>
            <person name="Chinwalla A."/>
            <person name="Mardis E.R."/>
            <person name="Wilson R.K."/>
        </authorList>
    </citation>
    <scope>NUCLEOTIDE SEQUENCE [LARGE SCALE GENOMIC DNA]</scope>
    <source>
        <strain evidence="2">ATCC 25996 / DSM 4631 / NCTC 10774 / M26</strain>
    </source>
</reference>
<protein>
    <submittedName>
        <fullName evidence="1">Uncharacterized protein</fullName>
    </submittedName>
</protein>
<gene>
    <name evidence="1" type="ORF">NEIMUCOT_04583</name>
</gene>